<name>A0A8H5DXP4_9HYPO</name>
<dbReference type="AlphaFoldDB" id="A0A8H5DXP4"/>
<dbReference type="EMBL" id="JABEVY010000269">
    <property type="protein sequence ID" value="KAF5239467.1"/>
    <property type="molecule type" value="Genomic_DNA"/>
</dbReference>
<reference evidence="2 3" key="1">
    <citation type="journal article" date="2020" name="BMC Genomics">
        <title>Correction to: Identification and distribution of gene clusters required for synthesis of sphingolipid metabolism inhibitors in diverse species of the filamentous fungus Fusarium.</title>
        <authorList>
            <person name="Kim H.S."/>
            <person name="Lohmar J.M."/>
            <person name="Busman M."/>
            <person name="Brown D.W."/>
            <person name="Naumann T.A."/>
            <person name="Divon H.H."/>
            <person name="Lysoe E."/>
            <person name="Uhlig S."/>
            <person name="Proctor R.H."/>
        </authorList>
    </citation>
    <scope>NUCLEOTIDE SEQUENCE [LARGE SCALE GENOMIC DNA]</scope>
    <source>
        <strain evidence="2 3">NRRL 25214</strain>
    </source>
</reference>
<feature type="region of interest" description="Disordered" evidence="1">
    <location>
        <begin position="1"/>
        <end position="88"/>
    </location>
</feature>
<feature type="compositionally biased region" description="Low complexity" evidence="1">
    <location>
        <begin position="27"/>
        <end position="54"/>
    </location>
</feature>
<proteinExistence type="predicted"/>
<gene>
    <name evidence="2" type="ORF">FANTH_9942</name>
</gene>
<evidence type="ECO:0000256" key="1">
    <source>
        <dbReference type="SAM" id="MobiDB-lite"/>
    </source>
</evidence>
<accession>A0A8H5DXP4</accession>
<protein>
    <submittedName>
        <fullName evidence="2">Uncharacterized protein</fullName>
    </submittedName>
</protein>
<evidence type="ECO:0000313" key="3">
    <source>
        <dbReference type="Proteomes" id="UP000573603"/>
    </source>
</evidence>
<keyword evidence="3" id="KW-1185">Reference proteome</keyword>
<dbReference type="Proteomes" id="UP000573603">
    <property type="component" value="Unassembled WGS sequence"/>
</dbReference>
<feature type="compositionally biased region" description="Basic residues" evidence="1">
    <location>
        <begin position="232"/>
        <end position="249"/>
    </location>
</feature>
<sequence>MAIKIDKRQYKRRKERSAKTGQGSNFNPYYPNQGHNNNQGNSRNQGQRQGNYRNDTSHGTQSGPIILGATQPDNRKRKTRNMSKCKYYNYNKFRHMARQYPEPRKPQDPNQGKQTLGLTQQLKPQIAQRTQTLGITQGMYDMAKTTALYNDNMPKKGWNPSKGSSIRKPQNNFLTYKEAIADKPDRRIRKEQNRINQEQHAIRIANEQGYQERMAKYKKEAKERIQNDLKLRKQQNARQRQRYKNKKDTKKQEELREPQVLGIIRQGEAITPNPGQTQSSQIIDNIPIRTKLAQNEAR</sequence>
<evidence type="ECO:0000313" key="2">
    <source>
        <dbReference type="EMBL" id="KAF5239467.1"/>
    </source>
</evidence>
<feature type="region of interest" description="Disordered" evidence="1">
    <location>
        <begin position="232"/>
        <end position="256"/>
    </location>
</feature>
<organism evidence="2 3">
    <name type="scientific">Fusarium anthophilum</name>
    <dbReference type="NCBI Taxonomy" id="48485"/>
    <lineage>
        <taxon>Eukaryota</taxon>
        <taxon>Fungi</taxon>
        <taxon>Dikarya</taxon>
        <taxon>Ascomycota</taxon>
        <taxon>Pezizomycotina</taxon>
        <taxon>Sordariomycetes</taxon>
        <taxon>Hypocreomycetidae</taxon>
        <taxon>Hypocreales</taxon>
        <taxon>Nectriaceae</taxon>
        <taxon>Fusarium</taxon>
        <taxon>Fusarium fujikuroi species complex</taxon>
    </lineage>
</organism>
<comment type="caution">
    <text evidence="2">The sequence shown here is derived from an EMBL/GenBank/DDBJ whole genome shotgun (WGS) entry which is preliminary data.</text>
</comment>